<proteinExistence type="predicted"/>
<protein>
    <submittedName>
        <fullName evidence="1">Uncharacterized protein</fullName>
    </submittedName>
</protein>
<gene>
    <name evidence="1" type="ORF">NM208_g2268</name>
</gene>
<keyword evidence="2" id="KW-1185">Reference proteome</keyword>
<reference evidence="1" key="1">
    <citation type="submission" date="2022-08" db="EMBL/GenBank/DDBJ databases">
        <title>Genome Sequence of Fusarium decemcellulare.</title>
        <authorList>
            <person name="Buettner E."/>
        </authorList>
    </citation>
    <scope>NUCLEOTIDE SEQUENCE</scope>
    <source>
        <strain evidence="1">Babe19</strain>
    </source>
</reference>
<sequence length="318" mass="35529">MVKIAIAGASSELSREVLDKLVAANKHEITALDPSTFPSLPGVTWVQTNYEDKAELVKLLSGIHTVLCFIAVHLDPGNESQKRIIDAAIEAGVKRYAPSEWSVGANLSSSLDVMPWYAGKVEIIEYLEKLNSTNKVIEYTRFQPGAFMDYLCHPYKASKYITTIALNVDLEKEHAIVVEGSLDDYMTYTSVQDIAGVVTRAIDYKGEWPVIGGIRGNRITIGELIKISEKVKGKPFKMEWLKQEDLEAGELKTDLYPRIALPSIPKDQVESFSKMAMTGILLAMRRGVWTVSDEWNQLLPDYEFTTVEGLLTKAWEGH</sequence>
<comment type="caution">
    <text evidence="1">The sequence shown here is derived from an EMBL/GenBank/DDBJ whole genome shotgun (WGS) entry which is preliminary data.</text>
</comment>
<evidence type="ECO:0000313" key="2">
    <source>
        <dbReference type="Proteomes" id="UP001148629"/>
    </source>
</evidence>
<accession>A0ACC1ST15</accession>
<organism evidence="1 2">
    <name type="scientific">Fusarium decemcellulare</name>
    <dbReference type="NCBI Taxonomy" id="57161"/>
    <lineage>
        <taxon>Eukaryota</taxon>
        <taxon>Fungi</taxon>
        <taxon>Dikarya</taxon>
        <taxon>Ascomycota</taxon>
        <taxon>Pezizomycotina</taxon>
        <taxon>Sordariomycetes</taxon>
        <taxon>Hypocreomycetidae</taxon>
        <taxon>Hypocreales</taxon>
        <taxon>Nectriaceae</taxon>
        <taxon>Fusarium</taxon>
        <taxon>Fusarium decemcellulare species complex</taxon>
    </lineage>
</organism>
<dbReference type="Proteomes" id="UP001148629">
    <property type="component" value="Unassembled WGS sequence"/>
</dbReference>
<evidence type="ECO:0000313" key="1">
    <source>
        <dbReference type="EMBL" id="KAJ3545895.1"/>
    </source>
</evidence>
<name>A0ACC1ST15_9HYPO</name>
<dbReference type="EMBL" id="JANRMS010000133">
    <property type="protein sequence ID" value="KAJ3545895.1"/>
    <property type="molecule type" value="Genomic_DNA"/>
</dbReference>